<dbReference type="PRINTS" id="PR01217">
    <property type="entry name" value="PRICHEXTENSN"/>
</dbReference>
<name>A0A6G1GB23_9PEZI</name>
<feature type="region of interest" description="Disordered" evidence="1">
    <location>
        <begin position="1"/>
        <end position="139"/>
    </location>
</feature>
<evidence type="ECO:0000313" key="4">
    <source>
        <dbReference type="RefSeq" id="XP_033536919.1"/>
    </source>
</evidence>
<feature type="compositionally biased region" description="Low complexity" evidence="1">
    <location>
        <begin position="11"/>
        <end position="41"/>
    </location>
</feature>
<sequence>MDSPPRRGARARPALPTNTSSYTSHPTYTTAPSTNPSATTHPNPPSLALPNLPRFHPANFPSTTTNSTPSNPPPIPQPPPSPRTTSQRPHSDAQRALYAYQRELLASQSPRPPTTRQPSGGAPSSPFHAYGGAPFPMMTGMAFAAGPSGRPVSPKLVPLAGSPGPVTPLELEGEMKGGDYLSAGTRREGEGG</sequence>
<proteinExistence type="predicted"/>
<keyword evidence="3" id="KW-1185">Reference proteome</keyword>
<dbReference type="AlphaFoldDB" id="A0A6G1GB23"/>
<evidence type="ECO:0000313" key="2">
    <source>
        <dbReference type="EMBL" id="KAF1815288.1"/>
    </source>
</evidence>
<feature type="compositionally biased region" description="Pro residues" evidence="1">
    <location>
        <begin position="70"/>
        <end position="82"/>
    </location>
</feature>
<feature type="region of interest" description="Disordered" evidence="1">
    <location>
        <begin position="155"/>
        <end position="192"/>
    </location>
</feature>
<evidence type="ECO:0000313" key="3">
    <source>
        <dbReference type="Proteomes" id="UP000504638"/>
    </source>
</evidence>
<dbReference type="GeneID" id="54421571"/>
<dbReference type="OrthoDB" id="5403157at2759"/>
<reference evidence="2 4" key="1">
    <citation type="submission" date="2020-01" db="EMBL/GenBank/DDBJ databases">
        <authorList>
            <consortium name="DOE Joint Genome Institute"/>
            <person name="Haridas S."/>
            <person name="Albert R."/>
            <person name="Binder M."/>
            <person name="Bloem J."/>
            <person name="Labutti K."/>
            <person name="Salamov A."/>
            <person name="Andreopoulos B."/>
            <person name="Baker S.E."/>
            <person name="Barry K."/>
            <person name="Bills G."/>
            <person name="Bluhm B.H."/>
            <person name="Cannon C."/>
            <person name="Castanera R."/>
            <person name="Culley D.E."/>
            <person name="Daum C."/>
            <person name="Ezra D."/>
            <person name="Gonzalez J.B."/>
            <person name="Henrissat B."/>
            <person name="Kuo A."/>
            <person name="Liang C."/>
            <person name="Lipzen A."/>
            <person name="Lutzoni F."/>
            <person name="Magnuson J."/>
            <person name="Mondo S."/>
            <person name="Nolan M."/>
            <person name="Ohm R."/>
            <person name="Pangilinan J."/>
            <person name="Park H.-J."/>
            <person name="Ramirez L."/>
            <person name="Alfaro M."/>
            <person name="Sun H."/>
            <person name="Tritt A."/>
            <person name="Yoshinaga Y."/>
            <person name="Zwiers L.-H."/>
            <person name="Turgeon B.G."/>
            <person name="Goodwin S.B."/>
            <person name="Spatafora J.W."/>
            <person name="Crous P.W."/>
            <person name="Grigoriev I.V."/>
        </authorList>
    </citation>
    <scope>NUCLEOTIDE SEQUENCE</scope>
    <source>
        <strain evidence="2 4">CBS 781.70</strain>
    </source>
</reference>
<organism evidence="2">
    <name type="scientific">Eremomyces bilateralis CBS 781.70</name>
    <dbReference type="NCBI Taxonomy" id="1392243"/>
    <lineage>
        <taxon>Eukaryota</taxon>
        <taxon>Fungi</taxon>
        <taxon>Dikarya</taxon>
        <taxon>Ascomycota</taxon>
        <taxon>Pezizomycotina</taxon>
        <taxon>Dothideomycetes</taxon>
        <taxon>Dothideomycetes incertae sedis</taxon>
        <taxon>Eremomycetales</taxon>
        <taxon>Eremomycetaceae</taxon>
        <taxon>Eremomyces</taxon>
    </lineage>
</organism>
<dbReference type="RefSeq" id="XP_033536919.1">
    <property type="nucleotide sequence ID" value="XM_033681001.1"/>
</dbReference>
<dbReference type="Proteomes" id="UP000504638">
    <property type="component" value="Unplaced"/>
</dbReference>
<accession>A0A6G1GB23</accession>
<reference evidence="4" key="3">
    <citation type="submission" date="2025-04" db="UniProtKB">
        <authorList>
            <consortium name="RefSeq"/>
        </authorList>
    </citation>
    <scope>IDENTIFICATION</scope>
    <source>
        <strain evidence="4">CBS 781.70</strain>
    </source>
</reference>
<reference evidence="4" key="2">
    <citation type="submission" date="2020-04" db="EMBL/GenBank/DDBJ databases">
        <authorList>
            <consortium name="NCBI Genome Project"/>
        </authorList>
    </citation>
    <scope>NUCLEOTIDE SEQUENCE</scope>
    <source>
        <strain evidence="4">CBS 781.70</strain>
    </source>
</reference>
<gene>
    <name evidence="2 4" type="ORF">P152DRAFT_470740</name>
</gene>
<protein>
    <submittedName>
        <fullName evidence="2 4">Uncharacterized protein</fullName>
    </submittedName>
</protein>
<dbReference type="EMBL" id="ML975151">
    <property type="protein sequence ID" value="KAF1815288.1"/>
    <property type="molecule type" value="Genomic_DNA"/>
</dbReference>
<evidence type="ECO:0000256" key="1">
    <source>
        <dbReference type="SAM" id="MobiDB-lite"/>
    </source>
</evidence>